<gene>
    <name evidence="1" type="ORF">WKI58_04440</name>
</gene>
<accession>A0ACC6QC15</accession>
<dbReference type="EMBL" id="JBBKAI010000002">
    <property type="protein sequence ID" value="MEJ8655784.1"/>
    <property type="molecule type" value="Genomic_DNA"/>
</dbReference>
<evidence type="ECO:0000313" key="2">
    <source>
        <dbReference type="Proteomes" id="UP001375539"/>
    </source>
</evidence>
<proteinExistence type="predicted"/>
<dbReference type="Proteomes" id="UP001375539">
    <property type="component" value="Unassembled WGS sequence"/>
</dbReference>
<comment type="caution">
    <text evidence="1">The sequence shown here is derived from an EMBL/GenBank/DDBJ whole genome shotgun (WGS) entry which is preliminary data.</text>
</comment>
<reference evidence="1" key="1">
    <citation type="submission" date="2024-03" db="EMBL/GenBank/DDBJ databases">
        <title>Novel Streptomyces species of biotechnological and ecological value are a feature of Machair soil.</title>
        <authorList>
            <person name="Prole J.R."/>
            <person name="Goodfellow M."/>
            <person name="Allenby N."/>
            <person name="Ward A.C."/>
        </authorList>
    </citation>
    <scope>NUCLEOTIDE SEQUENCE</scope>
    <source>
        <strain evidence="1">MS1.AVA.4</strain>
    </source>
</reference>
<protein>
    <submittedName>
        <fullName evidence="1">Metal ABC transporter permease</fullName>
    </submittedName>
</protein>
<sequence length="288" mass="29336">MTLATADIGALLELVPVQRAGLALLLAAVGLPVIGVVIVGLDIMPVRFAMMHVALLGIALGLLTGIDPMLCALVACALAGAGVAPLARTPDGLSGAMGLLMSLAIAAALLVLAVSGVNASGAFALLWGSILSVGTTDLIVLGGLALAVPGLFWWRRRDVALLLYDRELAQCSGVPVRMLTLVLLVLVAVSVAGAIRLTGALLVDALTLLPALVARRLGSSLKSITLWAVGIGIAVNLTGFLIALWLDWPPGPVLVLTAGAVVLAVHLVPERRISSWRAPAAVSLPSSH</sequence>
<evidence type="ECO:0000313" key="1">
    <source>
        <dbReference type="EMBL" id="MEJ8655784.1"/>
    </source>
</evidence>
<keyword evidence="2" id="KW-1185">Reference proteome</keyword>
<organism evidence="1 2">
    <name type="scientific">Streptomyces pratisoli</name>
    <dbReference type="NCBI Taxonomy" id="3139917"/>
    <lineage>
        <taxon>Bacteria</taxon>
        <taxon>Bacillati</taxon>
        <taxon>Actinomycetota</taxon>
        <taxon>Actinomycetes</taxon>
        <taxon>Kitasatosporales</taxon>
        <taxon>Streptomycetaceae</taxon>
        <taxon>Streptomyces</taxon>
    </lineage>
</organism>
<name>A0ACC6QC15_9ACTN</name>